<comment type="caution">
    <text evidence="2">The sequence shown here is derived from an EMBL/GenBank/DDBJ whole genome shotgun (WGS) entry which is preliminary data.</text>
</comment>
<protein>
    <submittedName>
        <fullName evidence="2">Uncharacterized protein</fullName>
    </submittedName>
</protein>
<dbReference type="EMBL" id="JBHMFI010000001">
    <property type="protein sequence ID" value="MFB9073935.1"/>
    <property type="molecule type" value="Genomic_DNA"/>
</dbReference>
<feature type="region of interest" description="Disordered" evidence="1">
    <location>
        <begin position="1"/>
        <end position="20"/>
    </location>
</feature>
<accession>A0ABV5G4T1</accession>
<keyword evidence="3" id="KW-1185">Reference proteome</keyword>
<reference evidence="2 3" key="1">
    <citation type="submission" date="2024-09" db="EMBL/GenBank/DDBJ databases">
        <authorList>
            <person name="Sun Q."/>
            <person name="Mori K."/>
        </authorList>
    </citation>
    <scope>NUCLEOTIDE SEQUENCE [LARGE SCALE GENOMIC DNA]</scope>
    <source>
        <strain evidence="2 3">CCM 7609</strain>
    </source>
</reference>
<organism evidence="2 3">
    <name type="scientific">Citricoccus parietis</name>
    <dbReference type="NCBI Taxonomy" id="592307"/>
    <lineage>
        <taxon>Bacteria</taxon>
        <taxon>Bacillati</taxon>
        <taxon>Actinomycetota</taxon>
        <taxon>Actinomycetes</taxon>
        <taxon>Micrococcales</taxon>
        <taxon>Micrococcaceae</taxon>
        <taxon>Citricoccus</taxon>
    </lineage>
</organism>
<name>A0ABV5G4T1_9MICC</name>
<evidence type="ECO:0000313" key="2">
    <source>
        <dbReference type="EMBL" id="MFB9073935.1"/>
    </source>
</evidence>
<sequence length="136" mass="14753">MEPKSLCVVSGSQDRRSATGPLLRSNFPSLDPLSTRCQIHRAGLFLRTEVLPSSLDRHQRFCLAAFPVPWCGFQPRVSRGSSPFRSGRTCLPRLGTREDNTQVLALCIIGRPPPLRGGIGGVSGSVEGTPWRAAGR</sequence>
<proteinExistence type="predicted"/>
<evidence type="ECO:0000313" key="3">
    <source>
        <dbReference type="Proteomes" id="UP001589575"/>
    </source>
</evidence>
<gene>
    <name evidence="2" type="ORF">ACFFX0_23150</name>
</gene>
<evidence type="ECO:0000256" key="1">
    <source>
        <dbReference type="SAM" id="MobiDB-lite"/>
    </source>
</evidence>
<dbReference type="Proteomes" id="UP001589575">
    <property type="component" value="Unassembled WGS sequence"/>
</dbReference>